<dbReference type="EMBL" id="JAABOA010005200">
    <property type="protein sequence ID" value="KAF9577169.1"/>
    <property type="molecule type" value="Genomic_DNA"/>
</dbReference>
<name>A0A9P6FKZ8_9FUNG</name>
<comment type="caution">
    <text evidence="1">The sequence shown here is derived from an EMBL/GenBank/DDBJ whole genome shotgun (WGS) entry which is preliminary data.</text>
</comment>
<gene>
    <name evidence="1" type="ORF">BGW38_007801</name>
</gene>
<reference evidence="1" key="1">
    <citation type="journal article" date="2020" name="Fungal Divers.">
        <title>Resolving the Mortierellaceae phylogeny through synthesis of multi-gene phylogenetics and phylogenomics.</title>
        <authorList>
            <person name="Vandepol N."/>
            <person name="Liber J."/>
            <person name="Desiro A."/>
            <person name="Na H."/>
            <person name="Kennedy M."/>
            <person name="Barry K."/>
            <person name="Grigoriev I.V."/>
            <person name="Miller A.N."/>
            <person name="O'Donnell K."/>
            <person name="Stajich J.E."/>
            <person name="Bonito G."/>
        </authorList>
    </citation>
    <scope>NUCLEOTIDE SEQUENCE</scope>
    <source>
        <strain evidence="1">KOD1015</strain>
    </source>
</reference>
<accession>A0A9P6FKZ8</accession>
<feature type="non-terminal residue" evidence="1">
    <location>
        <position position="75"/>
    </location>
</feature>
<organism evidence="1 2">
    <name type="scientific">Lunasporangiospora selenospora</name>
    <dbReference type="NCBI Taxonomy" id="979761"/>
    <lineage>
        <taxon>Eukaryota</taxon>
        <taxon>Fungi</taxon>
        <taxon>Fungi incertae sedis</taxon>
        <taxon>Mucoromycota</taxon>
        <taxon>Mortierellomycotina</taxon>
        <taxon>Mortierellomycetes</taxon>
        <taxon>Mortierellales</taxon>
        <taxon>Mortierellaceae</taxon>
        <taxon>Lunasporangiospora</taxon>
    </lineage>
</organism>
<keyword evidence="2" id="KW-1185">Reference proteome</keyword>
<dbReference type="AlphaFoldDB" id="A0A9P6FKZ8"/>
<evidence type="ECO:0000313" key="1">
    <source>
        <dbReference type="EMBL" id="KAF9577169.1"/>
    </source>
</evidence>
<proteinExistence type="predicted"/>
<dbReference type="Proteomes" id="UP000780801">
    <property type="component" value="Unassembled WGS sequence"/>
</dbReference>
<sequence length="75" mass="8590">MPISAETVAVDSTAPFKTVIANQEQEQDQIQDQEQTQEALDLQDQLEALDLVRQYTADSEGWIRRRAYSLVTDDY</sequence>
<protein>
    <submittedName>
        <fullName evidence="1">Uncharacterized protein</fullName>
    </submittedName>
</protein>
<evidence type="ECO:0000313" key="2">
    <source>
        <dbReference type="Proteomes" id="UP000780801"/>
    </source>
</evidence>